<gene>
    <name evidence="2" type="ORF">CHL78_001225</name>
</gene>
<proteinExistence type="predicted"/>
<feature type="transmembrane region" description="Helical" evidence="1">
    <location>
        <begin position="83"/>
        <end position="106"/>
    </location>
</feature>
<dbReference type="Proteomes" id="UP000215694">
    <property type="component" value="Unassembled WGS sequence"/>
</dbReference>
<sequence>MEKFNIAMPDDFEINNQINIILDKGLQKQQSFYSYIKNMYKEIGFRNLFHDLSELTFLSILVVSVLAFIYIGVLRGLDKTQNIYAFVFTISPLYYFATNLFSFINMKENNTYDIEMVCKYNLYQISALRMLVFSVISILINTIFVTSIYKYIDVLRGIMISTTSVFLFSAILLYSLVKVRSKYTRYAVISGWVILNALFINLNLTKYTAVLENMPMAIYVLISAIAIYSYVKNIQVLSKYKKSLISIN</sequence>
<comment type="caution">
    <text evidence="2">The sequence shown here is derived from an EMBL/GenBank/DDBJ whole genome shotgun (WGS) entry which is preliminary data.</text>
</comment>
<reference evidence="2 3" key="1">
    <citation type="journal article" date="2017" name="Genome Announc.">
        <title>Draft Genome Sequence of Romboutsia weinsteinii sp. nov. Strain CCRI-19649(T) Isolated from Surface Water.</title>
        <authorList>
            <person name="Maheux A.F."/>
            <person name="Boudreau D.K."/>
            <person name="Berube E."/>
            <person name="Boissinot M."/>
            <person name="Cantin P."/>
            <person name="Raymond F."/>
            <person name="Corbeil J."/>
            <person name="Omar R.F."/>
            <person name="Bergeron M.G."/>
        </authorList>
    </citation>
    <scope>NUCLEOTIDE SEQUENCE [LARGE SCALE GENOMIC DNA]</scope>
    <source>
        <strain evidence="2 3">CCRI-19649</strain>
    </source>
</reference>
<feature type="transmembrane region" description="Helical" evidence="1">
    <location>
        <begin position="127"/>
        <end position="152"/>
    </location>
</feature>
<dbReference type="RefSeq" id="WP_094367986.1">
    <property type="nucleotide sequence ID" value="NZ_NOJY02000002.1"/>
</dbReference>
<dbReference type="OrthoDB" id="1911369at2"/>
<keyword evidence="1" id="KW-0812">Transmembrane</keyword>
<dbReference type="AlphaFoldDB" id="A0A371J9C7"/>
<feature type="transmembrane region" description="Helical" evidence="1">
    <location>
        <begin position="183"/>
        <end position="202"/>
    </location>
</feature>
<evidence type="ECO:0000313" key="2">
    <source>
        <dbReference type="EMBL" id="RDY29349.1"/>
    </source>
</evidence>
<keyword evidence="1" id="KW-1133">Transmembrane helix</keyword>
<keyword evidence="1" id="KW-0472">Membrane</keyword>
<dbReference type="EMBL" id="NOJY02000002">
    <property type="protein sequence ID" value="RDY29349.1"/>
    <property type="molecule type" value="Genomic_DNA"/>
</dbReference>
<evidence type="ECO:0000313" key="3">
    <source>
        <dbReference type="Proteomes" id="UP000215694"/>
    </source>
</evidence>
<feature type="transmembrane region" description="Helical" evidence="1">
    <location>
        <begin position="158"/>
        <end position="176"/>
    </location>
</feature>
<evidence type="ECO:0000256" key="1">
    <source>
        <dbReference type="SAM" id="Phobius"/>
    </source>
</evidence>
<keyword evidence="3" id="KW-1185">Reference proteome</keyword>
<feature type="transmembrane region" description="Helical" evidence="1">
    <location>
        <begin position="55"/>
        <end position="77"/>
    </location>
</feature>
<organism evidence="2 3">
    <name type="scientific">Romboutsia weinsteinii</name>
    <dbReference type="NCBI Taxonomy" id="2020949"/>
    <lineage>
        <taxon>Bacteria</taxon>
        <taxon>Bacillati</taxon>
        <taxon>Bacillota</taxon>
        <taxon>Clostridia</taxon>
        <taxon>Peptostreptococcales</taxon>
        <taxon>Peptostreptococcaceae</taxon>
        <taxon>Romboutsia</taxon>
    </lineage>
</organism>
<protein>
    <submittedName>
        <fullName evidence="2">Uncharacterized protein</fullName>
    </submittedName>
</protein>
<accession>A0A371J9C7</accession>
<name>A0A371J9C7_9FIRM</name>
<feature type="transmembrane region" description="Helical" evidence="1">
    <location>
        <begin position="214"/>
        <end position="231"/>
    </location>
</feature>